<dbReference type="PROSITE" id="PS50011">
    <property type="entry name" value="PROTEIN_KINASE_DOM"/>
    <property type="match status" value="1"/>
</dbReference>
<reference evidence="10" key="1">
    <citation type="submission" date="2022-11" db="EMBL/GenBank/DDBJ databases">
        <authorList>
            <person name="Hyden B.L."/>
            <person name="Feng K."/>
            <person name="Yates T."/>
            <person name="Jawdy S."/>
            <person name="Smart L.B."/>
            <person name="Muchero W."/>
        </authorList>
    </citation>
    <scope>NUCLEOTIDE SEQUENCE</scope>
    <source>
        <tissue evidence="10">Shoot tip</tissue>
    </source>
</reference>
<keyword evidence="7" id="KW-0547">Nucleotide-binding</keyword>
<dbReference type="InterPro" id="IPR001245">
    <property type="entry name" value="Ser-Thr/Tyr_kinase_cat_dom"/>
</dbReference>
<proteinExistence type="predicted"/>
<evidence type="ECO:0000256" key="8">
    <source>
        <dbReference type="SAM" id="Phobius"/>
    </source>
</evidence>
<feature type="binding site" evidence="7">
    <location>
        <position position="187"/>
    </location>
    <ligand>
        <name>ATP</name>
        <dbReference type="ChEBI" id="CHEBI:30616"/>
    </ligand>
</feature>
<dbReference type="InterPro" id="IPR011009">
    <property type="entry name" value="Kinase-like_dom_sf"/>
</dbReference>
<dbReference type="Gene3D" id="3.80.10.10">
    <property type="entry name" value="Ribonuclease Inhibitor"/>
    <property type="match status" value="1"/>
</dbReference>
<dbReference type="GO" id="GO:0004672">
    <property type="term" value="F:protein kinase activity"/>
    <property type="evidence" value="ECO:0007669"/>
    <property type="project" value="InterPro"/>
</dbReference>
<dbReference type="FunFam" id="1.10.510.10:FF:000769">
    <property type="entry name" value="Uncharacterized protein"/>
    <property type="match status" value="1"/>
</dbReference>
<keyword evidence="2" id="KW-0433">Leucine-rich repeat</keyword>
<sequence length="451" mass="50323">DLSFNNLSGSIPQSLKNALRLSLTNNKLNGSIPPWILKRHKVDLSYNNFTGFIKDNITDPTNHNSTKVKTLDPGKPNMDSILALSKKCTSKHFNVHDGKLSASQIAGITIGCAFAPLLLFLFAWKMRLLGNRELREKQIEVQNRSFTLQQIIDGTKNFSSKMEIGRGRFGVVYKANLPDQIKLAVKKISPPSEQREKDELKSEIGNLISLSHENLVQLLGGYSNKDLHLLIYEYMETGSLHKALFEQRHTNTETELNWSARFDICLGIAKGLNYLHEEEEKSIKIKIVHGNINAKNILLDKTHTAKLSDFGLATIYNEEDPFTAIKARGSRVYMAPEHALGKAITVKADVYSYGVVVLEIVSGRSNTTYNPNQEADFLLDTAGLLRQQGKFLNLVDKKLGSRFDNKQALTLLHLAMECINQSPTLRPSMSEVVTKLSDIKASVPSSSSEVV</sequence>
<dbReference type="PROSITE" id="PS00107">
    <property type="entry name" value="PROTEIN_KINASE_ATP"/>
    <property type="match status" value="1"/>
</dbReference>
<dbReference type="InterPro" id="IPR017441">
    <property type="entry name" value="Protein_kinase_ATP_BS"/>
</dbReference>
<evidence type="ECO:0000256" key="1">
    <source>
        <dbReference type="ARBA" id="ARBA00004479"/>
    </source>
</evidence>
<keyword evidence="4" id="KW-0677">Repeat</keyword>
<dbReference type="Gene3D" id="1.10.510.10">
    <property type="entry name" value="Transferase(Phosphotransferase) domain 1"/>
    <property type="match status" value="1"/>
</dbReference>
<dbReference type="EMBL" id="JAPFFL010000001">
    <property type="protein sequence ID" value="KAJ6749432.1"/>
    <property type="molecule type" value="Genomic_DNA"/>
</dbReference>
<gene>
    <name evidence="10" type="ORF">OIU85_000108</name>
</gene>
<dbReference type="InterPro" id="IPR051824">
    <property type="entry name" value="LRR_Rcpt-Like_S/T_Kinase"/>
</dbReference>
<evidence type="ECO:0000256" key="6">
    <source>
        <dbReference type="ARBA" id="ARBA00023136"/>
    </source>
</evidence>
<comment type="subcellular location">
    <subcellularLocation>
        <location evidence="1">Membrane</location>
        <topology evidence="1">Single-pass type I membrane protein</topology>
    </subcellularLocation>
</comment>
<keyword evidence="7" id="KW-0067">ATP-binding</keyword>
<dbReference type="InterPro" id="IPR000719">
    <property type="entry name" value="Prot_kinase_dom"/>
</dbReference>
<dbReference type="PANTHER" id="PTHR48006">
    <property type="entry name" value="LEUCINE-RICH REPEAT-CONTAINING PROTEIN DDB_G0281931-RELATED"/>
    <property type="match status" value="1"/>
</dbReference>
<accession>A0A9Q0VIV6</accession>
<dbReference type="Pfam" id="PF07714">
    <property type="entry name" value="PK_Tyr_Ser-Thr"/>
    <property type="match status" value="1"/>
</dbReference>
<evidence type="ECO:0000313" key="11">
    <source>
        <dbReference type="Proteomes" id="UP001151529"/>
    </source>
</evidence>
<reference evidence="10" key="2">
    <citation type="journal article" date="2023" name="Int. J. Mol. Sci.">
        <title>De Novo Assembly and Annotation of 11 Diverse Shrub Willow (Salix) Genomes Reveals Novel Gene Organization in Sex-Linked Regions.</title>
        <authorList>
            <person name="Hyden B."/>
            <person name="Feng K."/>
            <person name="Yates T.B."/>
            <person name="Jawdy S."/>
            <person name="Cereghino C."/>
            <person name="Smart L.B."/>
            <person name="Muchero W."/>
        </authorList>
    </citation>
    <scope>NUCLEOTIDE SEQUENCE [LARGE SCALE GENOMIC DNA]</scope>
    <source>
        <tissue evidence="10">Shoot tip</tissue>
    </source>
</reference>
<dbReference type="OrthoDB" id="848413at2759"/>
<dbReference type="Gene3D" id="3.30.200.20">
    <property type="entry name" value="Phosphorylase Kinase, domain 1"/>
    <property type="match status" value="1"/>
</dbReference>
<dbReference type="FunFam" id="3.30.200.20:FF:000649">
    <property type="entry name" value="Uncharacterized protein"/>
    <property type="match status" value="1"/>
</dbReference>
<feature type="domain" description="Protein kinase" evidence="9">
    <location>
        <begin position="158"/>
        <end position="439"/>
    </location>
</feature>
<evidence type="ECO:0000256" key="2">
    <source>
        <dbReference type="ARBA" id="ARBA00022614"/>
    </source>
</evidence>
<dbReference type="PANTHER" id="PTHR48006:SF48">
    <property type="entry name" value="PROTEIN KINASE DOMAIN-CONTAINING PROTEIN"/>
    <property type="match status" value="1"/>
</dbReference>
<keyword evidence="6 8" id="KW-0472">Membrane</keyword>
<evidence type="ECO:0000313" key="10">
    <source>
        <dbReference type="EMBL" id="KAJ6749432.1"/>
    </source>
</evidence>
<keyword evidence="11" id="KW-1185">Reference proteome</keyword>
<evidence type="ECO:0000256" key="5">
    <source>
        <dbReference type="ARBA" id="ARBA00022989"/>
    </source>
</evidence>
<dbReference type="SUPFAM" id="SSF52058">
    <property type="entry name" value="L domain-like"/>
    <property type="match status" value="1"/>
</dbReference>
<evidence type="ECO:0000256" key="7">
    <source>
        <dbReference type="PROSITE-ProRule" id="PRU10141"/>
    </source>
</evidence>
<dbReference type="SUPFAM" id="SSF56112">
    <property type="entry name" value="Protein kinase-like (PK-like)"/>
    <property type="match status" value="1"/>
</dbReference>
<feature type="non-terminal residue" evidence="10">
    <location>
        <position position="451"/>
    </location>
</feature>
<evidence type="ECO:0000259" key="9">
    <source>
        <dbReference type="PROSITE" id="PS50011"/>
    </source>
</evidence>
<organism evidence="10 11">
    <name type="scientific">Salix viminalis</name>
    <name type="common">Common osier</name>
    <name type="synonym">Basket willow</name>
    <dbReference type="NCBI Taxonomy" id="40686"/>
    <lineage>
        <taxon>Eukaryota</taxon>
        <taxon>Viridiplantae</taxon>
        <taxon>Streptophyta</taxon>
        <taxon>Embryophyta</taxon>
        <taxon>Tracheophyta</taxon>
        <taxon>Spermatophyta</taxon>
        <taxon>Magnoliopsida</taxon>
        <taxon>eudicotyledons</taxon>
        <taxon>Gunneridae</taxon>
        <taxon>Pentapetalae</taxon>
        <taxon>rosids</taxon>
        <taxon>fabids</taxon>
        <taxon>Malpighiales</taxon>
        <taxon>Salicaceae</taxon>
        <taxon>Saliceae</taxon>
        <taxon>Salix</taxon>
    </lineage>
</organism>
<dbReference type="GO" id="GO:0016020">
    <property type="term" value="C:membrane"/>
    <property type="evidence" value="ECO:0007669"/>
    <property type="project" value="UniProtKB-SubCell"/>
</dbReference>
<comment type="caution">
    <text evidence="10">The sequence shown here is derived from an EMBL/GenBank/DDBJ whole genome shotgun (WGS) entry which is preliminary data.</text>
</comment>
<evidence type="ECO:0000256" key="4">
    <source>
        <dbReference type="ARBA" id="ARBA00022737"/>
    </source>
</evidence>
<dbReference type="Pfam" id="PF00560">
    <property type="entry name" value="LRR_1"/>
    <property type="match status" value="1"/>
</dbReference>
<dbReference type="AlphaFoldDB" id="A0A9Q0VIV6"/>
<feature type="transmembrane region" description="Helical" evidence="8">
    <location>
        <begin position="105"/>
        <end position="124"/>
    </location>
</feature>
<dbReference type="GO" id="GO:0005524">
    <property type="term" value="F:ATP binding"/>
    <property type="evidence" value="ECO:0007669"/>
    <property type="project" value="UniProtKB-UniRule"/>
</dbReference>
<keyword evidence="3 8" id="KW-0812">Transmembrane</keyword>
<dbReference type="Proteomes" id="UP001151529">
    <property type="component" value="Chromosome 16"/>
</dbReference>
<name>A0A9Q0VIV6_SALVM</name>
<protein>
    <recommendedName>
        <fullName evidence="9">Protein kinase domain-containing protein</fullName>
    </recommendedName>
</protein>
<evidence type="ECO:0000256" key="3">
    <source>
        <dbReference type="ARBA" id="ARBA00022692"/>
    </source>
</evidence>
<keyword evidence="5 8" id="KW-1133">Transmembrane helix</keyword>
<dbReference type="InterPro" id="IPR032675">
    <property type="entry name" value="LRR_dom_sf"/>
</dbReference>
<dbReference type="InterPro" id="IPR001611">
    <property type="entry name" value="Leu-rich_rpt"/>
</dbReference>